<dbReference type="PROSITE" id="PS51273">
    <property type="entry name" value="GATASE_TYPE_1"/>
    <property type="match status" value="1"/>
</dbReference>
<dbReference type="Pfam" id="PF09825">
    <property type="entry name" value="BPL_N"/>
    <property type="match status" value="1"/>
</dbReference>
<protein>
    <recommendedName>
        <fullName evidence="1">Biotin-protein ligase N-terminal domain-containing protein</fullName>
    </recommendedName>
</protein>
<dbReference type="InterPro" id="IPR029062">
    <property type="entry name" value="Class_I_gatase-like"/>
</dbReference>
<dbReference type="Proteomes" id="UP000321577">
    <property type="component" value="Unassembled WGS sequence"/>
</dbReference>
<evidence type="ECO:0000313" key="2">
    <source>
        <dbReference type="EMBL" id="GEP44420.1"/>
    </source>
</evidence>
<feature type="domain" description="Biotin-protein ligase N-terminal" evidence="1">
    <location>
        <begin position="182"/>
        <end position="243"/>
    </location>
</feature>
<evidence type="ECO:0000259" key="1">
    <source>
        <dbReference type="Pfam" id="PF09825"/>
    </source>
</evidence>
<evidence type="ECO:0000313" key="3">
    <source>
        <dbReference type="Proteomes" id="UP000321577"/>
    </source>
</evidence>
<keyword evidence="3" id="KW-1185">Reference proteome</keyword>
<dbReference type="InterPro" id="IPR019197">
    <property type="entry name" value="Biotin-prot_ligase_N"/>
</dbReference>
<dbReference type="RefSeq" id="WP_170266874.1">
    <property type="nucleotide sequence ID" value="NZ_BKAG01000029.1"/>
</dbReference>
<reference evidence="2 3" key="1">
    <citation type="submission" date="2019-07" db="EMBL/GenBank/DDBJ databases">
        <title>Whole genome shotgun sequence of Brevifollis gellanilyticus NBRC 108608.</title>
        <authorList>
            <person name="Hosoyama A."/>
            <person name="Uohara A."/>
            <person name="Ohji S."/>
            <person name="Ichikawa N."/>
        </authorList>
    </citation>
    <scope>NUCLEOTIDE SEQUENCE [LARGE SCALE GENOMIC DNA]</scope>
    <source>
        <strain evidence="2 3">NBRC 108608</strain>
    </source>
</reference>
<organism evidence="2 3">
    <name type="scientific">Brevifollis gellanilyticus</name>
    <dbReference type="NCBI Taxonomy" id="748831"/>
    <lineage>
        <taxon>Bacteria</taxon>
        <taxon>Pseudomonadati</taxon>
        <taxon>Verrucomicrobiota</taxon>
        <taxon>Verrucomicrobiia</taxon>
        <taxon>Verrucomicrobiales</taxon>
        <taxon>Verrucomicrobiaceae</taxon>
    </lineage>
</organism>
<dbReference type="AlphaFoldDB" id="A0A512MCE7"/>
<gene>
    <name evidence="2" type="ORF">BGE01nite_37110</name>
</gene>
<sequence length="366" mass="39309">MLRLIATLLITTSLLPAEENLATGVLYPKLGEWTDAGDLAMACPPVAQHSPGHFYRVAAAKDPEVTAVYHTTDNTAFKVDDPKVNVKALNLVAELPVKGGMITQKGDQWFVVGQRPGLKLPQKALITWQETAPIAPRQIDPKNIRVALFDDYGSFGKGIPRCTELLGKAEGVTVKLVKPELIREGGLKDFDVIIFTGGSGGKQAGSLGLIGREQVRRFVEAGGGYLGICAGNYLACEGFSWGVHILDAKTKSSKWARGEGDVKIEFTPKGREILGMPEGILDIRYANGPVFNPAEDADIGDFEPLAYFRSELAKNGAPVGAQVNSPAMVIGNYGKGRVLCSSPHPEQQAGMEPFVERAVRWIAGGK</sequence>
<dbReference type="EMBL" id="BKAG01000029">
    <property type="protein sequence ID" value="GEP44420.1"/>
    <property type="molecule type" value="Genomic_DNA"/>
</dbReference>
<dbReference type="SUPFAM" id="SSF52317">
    <property type="entry name" value="Class I glutamine amidotransferase-like"/>
    <property type="match status" value="1"/>
</dbReference>
<dbReference type="Gene3D" id="3.40.50.880">
    <property type="match status" value="1"/>
</dbReference>
<proteinExistence type="predicted"/>
<name>A0A512MCE7_9BACT</name>
<comment type="caution">
    <text evidence="2">The sequence shown here is derived from an EMBL/GenBank/DDBJ whole genome shotgun (WGS) entry which is preliminary data.</text>
</comment>
<accession>A0A512MCE7</accession>